<protein>
    <recommendedName>
        <fullName evidence="4">Beta-amylase</fullName>
        <ecNumber evidence="4">3.2.1.2</ecNumber>
    </recommendedName>
</protein>
<keyword evidence="3 4" id="KW-0624">Polysaccharide degradation</keyword>
<evidence type="ECO:0000313" key="6">
    <source>
        <dbReference type="EMBL" id="KAF5735455.1"/>
    </source>
</evidence>
<dbReference type="InterPro" id="IPR017853">
    <property type="entry name" value="GH"/>
</dbReference>
<comment type="caution">
    <text evidence="6">The sequence shown here is derived from an EMBL/GenBank/DDBJ whole genome shotgun (WGS) entry which is preliminary data.</text>
</comment>
<feature type="compositionally biased region" description="Basic and acidic residues" evidence="5">
    <location>
        <begin position="44"/>
        <end position="65"/>
    </location>
</feature>
<evidence type="ECO:0000256" key="1">
    <source>
        <dbReference type="ARBA" id="ARBA00005652"/>
    </source>
</evidence>
<keyword evidence="4" id="KW-0378">Hydrolase</keyword>
<keyword evidence="4" id="KW-0326">Glycosidase</keyword>
<evidence type="ECO:0000256" key="2">
    <source>
        <dbReference type="ARBA" id="ARBA00023277"/>
    </source>
</evidence>
<name>A0A7J7CMX0_TRIWF</name>
<dbReference type="InterPro" id="IPR001554">
    <property type="entry name" value="Glyco_hydro_14"/>
</dbReference>
<dbReference type="Gene3D" id="3.20.20.80">
    <property type="entry name" value="Glycosidases"/>
    <property type="match status" value="1"/>
</dbReference>
<evidence type="ECO:0000256" key="5">
    <source>
        <dbReference type="SAM" id="MobiDB-lite"/>
    </source>
</evidence>
<evidence type="ECO:0000313" key="7">
    <source>
        <dbReference type="Proteomes" id="UP000593562"/>
    </source>
</evidence>
<proteinExistence type="inferred from homology"/>
<keyword evidence="2 4" id="KW-0119">Carbohydrate metabolism</keyword>
<gene>
    <name evidence="6" type="ORF">HS088_TW15G00961</name>
</gene>
<dbReference type="GO" id="GO:0000272">
    <property type="term" value="P:polysaccharide catabolic process"/>
    <property type="evidence" value="ECO:0007669"/>
    <property type="project" value="UniProtKB-KW"/>
</dbReference>
<dbReference type="InParanoid" id="A0A7J7CMX0"/>
<dbReference type="AlphaFoldDB" id="A0A7J7CMX0"/>
<sequence>MGPCGEFRYPASPKSNGTWKFPGIGESQCYEKYTRASLGASAEAKGKKDWGRSGPHDSGQYKEFPEETGFFHRDGTWNREYEQFFLNGTPGSY</sequence>
<accession>A0A7J7CMX0</accession>
<reference evidence="6 7" key="1">
    <citation type="journal article" date="2020" name="Nat. Commun.">
        <title>Genome of Tripterygium wilfordii and identification of cytochrome P450 involved in triptolide biosynthesis.</title>
        <authorList>
            <person name="Tu L."/>
            <person name="Su P."/>
            <person name="Zhang Z."/>
            <person name="Gao L."/>
            <person name="Wang J."/>
            <person name="Hu T."/>
            <person name="Zhou J."/>
            <person name="Zhang Y."/>
            <person name="Zhao Y."/>
            <person name="Liu Y."/>
            <person name="Song Y."/>
            <person name="Tong Y."/>
            <person name="Lu Y."/>
            <person name="Yang J."/>
            <person name="Xu C."/>
            <person name="Jia M."/>
            <person name="Peters R.J."/>
            <person name="Huang L."/>
            <person name="Gao W."/>
        </authorList>
    </citation>
    <scope>NUCLEOTIDE SEQUENCE [LARGE SCALE GENOMIC DNA]</scope>
    <source>
        <strain evidence="7">cv. XIE 37</strain>
        <tissue evidence="6">Leaf</tissue>
    </source>
</reference>
<organism evidence="6 7">
    <name type="scientific">Tripterygium wilfordii</name>
    <name type="common">Thunder God vine</name>
    <dbReference type="NCBI Taxonomy" id="458696"/>
    <lineage>
        <taxon>Eukaryota</taxon>
        <taxon>Viridiplantae</taxon>
        <taxon>Streptophyta</taxon>
        <taxon>Embryophyta</taxon>
        <taxon>Tracheophyta</taxon>
        <taxon>Spermatophyta</taxon>
        <taxon>Magnoliopsida</taxon>
        <taxon>eudicotyledons</taxon>
        <taxon>Gunneridae</taxon>
        <taxon>Pentapetalae</taxon>
        <taxon>rosids</taxon>
        <taxon>fabids</taxon>
        <taxon>Celastrales</taxon>
        <taxon>Celastraceae</taxon>
        <taxon>Tripterygium</taxon>
    </lineage>
</organism>
<evidence type="ECO:0000256" key="4">
    <source>
        <dbReference type="RuleBase" id="RU000509"/>
    </source>
</evidence>
<dbReference type="GO" id="GO:0016161">
    <property type="term" value="F:beta-amylase activity"/>
    <property type="evidence" value="ECO:0007669"/>
    <property type="project" value="UniProtKB-EC"/>
</dbReference>
<dbReference type="SUPFAM" id="SSF51445">
    <property type="entry name" value="(Trans)glycosidases"/>
    <property type="match status" value="1"/>
</dbReference>
<dbReference type="PANTHER" id="PTHR31352:SF1">
    <property type="entry name" value="BETA-AMYLASE 3, CHLOROPLASTIC"/>
    <property type="match status" value="1"/>
</dbReference>
<comment type="catalytic activity">
    <reaction evidence="4">
        <text>Hydrolysis of (1-&gt;4)-alpha-D-glucosidic linkages in polysaccharides so as to remove successive maltose units from the non-reducing ends of the chains.</text>
        <dbReference type="EC" id="3.2.1.2"/>
    </reaction>
</comment>
<dbReference type="EMBL" id="JAAARO010000015">
    <property type="protein sequence ID" value="KAF5735455.1"/>
    <property type="molecule type" value="Genomic_DNA"/>
</dbReference>
<comment type="similarity">
    <text evidence="1 4">Belongs to the glycosyl hydrolase 14 family.</text>
</comment>
<dbReference type="Pfam" id="PF01373">
    <property type="entry name" value="Glyco_hydro_14"/>
    <property type="match status" value="1"/>
</dbReference>
<keyword evidence="7" id="KW-1185">Reference proteome</keyword>
<dbReference type="EC" id="3.2.1.2" evidence="4"/>
<evidence type="ECO:0000256" key="3">
    <source>
        <dbReference type="ARBA" id="ARBA00023326"/>
    </source>
</evidence>
<feature type="region of interest" description="Disordered" evidence="5">
    <location>
        <begin position="39"/>
        <end position="65"/>
    </location>
</feature>
<dbReference type="Proteomes" id="UP000593562">
    <property type="component" value="Unassembled WGS sequence"/>
</dbReference>
<dbReference type="PANTHER" id="PTHR31352">
    <property type="entry name" value="BETA-AMYLASE 1, CHLOROPLASTIC"/>
    <property type="match status" value="1"/>
</dbReference>